<dbReference type="EMBL" id="UYRS01001287">
    <property type="protein sequence ID" value="VDK24654.1"/>
    <property type="molecule type" value="Genomic_DNA"/>
</dbReference>
<dbReference type="AlphaFoldDB" id="A0A0R3VXV6"/>
<dbReference type="Proteomes" id="UP000282613">
    <property type="component" value="Unassembled WGS sequence"/>
</dbReference>
<accession>A0A0R3VXV6</accession>
<protein>
    <submittedName>
        <fullName evidence="1 3">Uncharacterized protein</fullName>
    </submittedName>
</protein>
<proteinExistence type="predicted"/>
<gene>
    <name evidence="1" type="ORF">TASK_LOCUS2251</name>
</gene>
<evidence type="ECO:0000313" key="2">
    <source>
        <dbReference type="Proteomes" id="UP000282613"/>
    </source>
</evidence>
<evidence type="ECO:0000313" key="1">
    <source>
        <dbReference type="EMBL" id="VDK24654.1"/>
    </source>
</evidence>
<organism evidence="3">
    <name type="scientific">Taenia asiatica</name>
    <name type="common">Asian tapeworm</name>
    <dbReference type="NCBI Taxonomy" id="60517"/>
    <lineage>
        <taxon>Eukaryota</taxon>
        <taxon>Metazoa</taxon>
        <taxon>Spiralia</taxon>
        <taxon>Lophotrochozoa</taxon>
        <taxon>Platyhelminthes</taxon>
        <taxon>Cestoda</taxon>
        <taxon>Eucestoda</taxon>
        <taxon>Cyclophyllidea</taxon>
        <taxon>Taeniidae</taxon>
        <taxon>Taenia</taxon>
    </lineage>
</organism>
<sequence length="130" mass="14822">MERRVRCEVIDINAVCNMSWSRWRKVSPLCFNSKALKFMSVSFNLTRRIRTTLWWHNHHPNRFNWQAANADSSLILVQAPFVAVATTAPKGRYSDPADGPRLSKRCAQQHFKSTPPAAPLLSAFEIIDAP</sequence>
<reference evidence="3" key="1">
    <citation type="submission" date="2017-02" db="UniProtKB">
        <authorList>
            <consortium name="WormBaseParasite"/>
        </authorList>
    </citation>
    <scope>IDENTIFICATION</scope>
</reference>
<keyword evidence="2" id="KW-1185">Reference proteome</keyword>
<name>A0A0R3VXV6_TAEAS</name>
<dbReference type="WBParaSite" id="TASK_0000225001-mRNA-1">
    <property type="protein sequence ID" value="TASK_0000225001-mRNA-1"/>
    <property type="gene ID" value="TASK_0000225001"/>
</dbReference>
<reference evidence="1 2" key="2">
    <citation type="submission" date="2018-11" db="EMBL/GenBank/DDBJ databases">
        <authorList>
            <consortium name="Pathogen Informatics"/>
        </authorList>
    </citation>
    <scope>NUCLEOTIDE SEQUENCE [LARGE SCALE GENOMIC DNA]</scope>
</reference>
<evidence type="ECO:0000313" key="3">
    <source>
        <dbReference type="WBParaSite" id="TASK_0000225001-mRNA-1"/>
    </source>
</evidence>